<dbReference type="EMBL" id="SLWB01000001">
    <property type="protein sequence ID" value="TCN72968.1"/>
    <property type="molecule type" value="Genomic_DNA"/>
</dbReference>
<feature type="signal peptide" evidence="1">
    <location>
        <begin position="1"/>
        <end position="18"/>
    </location>
</feature>
<dbReference type="OrthoDB" id="1489601at2"/>
<accession>A0A4R2EWC5</accession>
<name>A0A4R2EWC5_9BACT</name>
<evidence type="ECO:0000313" key="4">
    <source>
        <dbReference type="Proteomes" id="UP000294830"/>
    </source>
</evidence>
<sequence length="485" mass="52813">MRKTIISAVLLAASLAGAKAQDKTLYYMTRVPQASFLNSSATPDFSTYVGFPGLSNVSAAYNNSSFALVDVLKKGTGLQRDSLVFDIDGLSKNIGKMNFIRVDNNIDLLSFGFRVNHFYGHFNISSKTSAGYSYPKGLVDLRYGNYDFKTNRPRTINLNDMAVNGFSYVELGLGLSQEVNEKLSVGGRFKVLSGLAAIRTSKLKANIVTSDDFQKSTLNVDAEMFVSAPNLTFGYDSEGKINDVSFDDNGANGSKDYKIGSNLGLGVDFGATYKMNDKLTFYGSLVDLGFIRWNSNGYKVVSKGSYDFSGADITPDENGDVDFDKAMEAIGDTLKSKFTPTDKNAKFTTLLKTKAYFGATYSALSWLSCGALLRGGFYGSYFDPAVTLSANATPFKALAFSLTYSIYNRSMNNFGAGIVVGGKPIQLYIVTDNILSRMVNLKGDDGSSLLVPGYTRSMNIQFGINLFFGWKGKKRVAEPITCDQP</sequence>
<evidence type="ECO:0000256" key="1">
    <source>
        <dbReference type="SAM" id="SignalP"/>
    </source>
</evidence>
<organism evidence="3 4">
    <name type="scientific">Acetobacteroides hydrogenigenes</name>
    <dbReference type="NCBI Taxonomy" id="979970"/>
    <lineage>
        <taxon>Bacteria</taxon>
        <taxon>Pseudomonadati</taxon>
        <taxon>Bacteroidota</taxon>
        <taxon>Bacteroidia</taxon>
        <taxon>Bacteroidales</taxon>
        <taxon>Rikenellaceae</taxon>
        <taxon>Acetobacteroides</taxon>
    </lineage>
</organism>
<feature type="chain" id="PRO_5020267220" description="DUF5723 domain-containing protein" evidence="1">
    <location>
        <begin position="19"/>
        <end position="485"/>
    </location>
</feature>
<gene>
    <name evidence="3" type="ORF">CLV25_101186</name>
</gene>
<protein>
    <recommendedName>
        <fullName evidence="2">DUF5723 domain-containing protein</fullName>
    </recommendedName>
</protein>
<keyword evidence="1" id="KW-0732">Signal</keyword>
<proteinExistence type="predicted"/>
<dbReference type="AlphaFoldDB" id="A0A4R2EWC5"/>
<evidence type="ECO:0000259" key="2">
    <source>
        <dbReference type="Pfam" id="PF18990"/>
    </source>
</evidence>
<keyword evidence="4" id="KW-1185">Reference proteome</keyword>
<dbReference type="Pfam" id="PF18990">
    <property type="entry name" value="DUF5723"/>
    <property type="match status" value="1"/>
</dbReference>
<dbReference type="RefSeq" id="WP_131837753.1">
    <property type="nucleotide sequence ID" value="NZ_SLWB01000001.1"/>
</dbReference>
<evidence type="ECO:0000313" key="3">
    <source>
        <dbReference type="EMBL" id="TCN72968.1"/>
    </source>
</evidence>
<dbReference type="InterPro" id="IPR043781">
    <property type="entry name" value="DUF5723"/>
</dbReference>
<reference evidence="3 4" key="1">
    <citation type="submission" date="2019-03" db="EMBL/GenBank/DDBJ databases">
        <title>Genomic Encyclopedia of Archaeal and Bacterial Type Strains, Phase II (KMG-II): from individual species to whole genera.</title>
        <authorList>
            <person name="Goeker M."/>
        </authorList>
    </citation>
    <scope>NUCLEOTIDE SEQUENCE [LARGE SCALE GENOMIC DNA]</scope>
    <source>
        <strain evidence="3 4">RL-C</strain>
    </source>
</reference>
<comment type="caution">
    <text evidence="3">The sequence shown here is derived from an EMBL/GenBank/DDBJ whole genome shotgun (WGS) entry which is preliminary data.</text>
</comment>
<dbReference type="Proteomes" id="UP000294830">
    <property type="component" value="Unassembled WGS sequence"/>
</dbReference>
<feature type="domain" description="DUF5723" evidence="2">
    <location>
        <begin position="41"/>
        <end position="432"/>
    </location>
</feature>